<dbReference type="Gene3D" id="3.40.50.740">
    <property type="match status" value="1"/>
</dbReference>
<accession>A0ABV2LYD0</accession>
<evidence type="ECO:0000259" key="6">
    <source>
        <dbReference type="Pfam" id="PF01568"/>
    </source>
</evidence>
<reference evidence="7 8" key="1">
    <citation type="submission" date="2024-06" db="EMBL/GenBank/DDBJ databases">
        <title>Genomic Encyclopedia of Type Strains, Phase IV (KMG-IV): sequencing the most valuable type-strain genomes for metagenomic binning, comparative biology and taxonomic classification.</title>
        <authorList>
            <person name="Goeker M."/>
        </authorList>
    </citation>
    <scope>NUCLEOTIDE SEQUENCE [LARGE SCALE GENOMIC DNA]</scope>
    <source>
        <strain evidence="7 8">DSM 29492</strain>
    </source>
</reference>
<dbReference type="Pfam" id="PF01568">
    <property type="entry name" value="Molydop_binding"/>
    <property type="match status" value="1"/>
</dbReference>
<keyword evidence="4" id="KW-0411">Iron-sulfur</keyword>
<dbReference type="SUPFAM" id="SSF53706">
    <property type="entry name" value="Formate dehydrogenase/DMSO reductase, domains 1-3"/>
    <property type="match status" value="1"/>
</dbReference>
<comment type="caution">
    <text evidence="7">The sequence shown here is derived from an EMBL/GenBank/DDBJ whole genome shotgun (WGS) entry which is preliminary data.</text>
</comment>
<evidence type="ECO:0000256" key="4">
    <source>
        <dbReference type="ARBA" id="ARBA00023014"/>
    </source>
</evidence>
<evidence type="ECO:0000256" key="2">
    <source>
        <dbReference type="ARBA" id="ARBA00023002"/>
    </source>
</evidence>
<evidence type="ECO:0000259" key="5">
    <source>
        <dbReference type="Pfam" id="PF00384"/>
    </source>
</evidence>
<dbReference type="Pfam" id="PF00384">
    <property type="entry name" value="Molybdopterin"/>
    <property type="match status" value="1"/>
</dbReference>
<evidence type="ECO:0000313" key="8">
    <source>
        <dbReference type="Proteomes" id="UP001549106"/>
    </source>
</evidence>
<dbReference type="GO" id="GO:0008863">
    <property type="term" value="F:formate dehydrogenase (NAD+) activity"/>
    <property type="evidence" value="ECO:0007669"/>
    <property type="project" value="UniProtKB-EC"/>
</dbReference>
<gene>
    <name evidence="7" type="ORF">ABID24_000427</name>
</gene>
<dbReference type="Proteomes" id="UP001549106">
    <property type="component" value="Unassembled WGS sequence"/>
</dbReference>
<evidence type="ECO:0000256" key="1">
    <source>
        <dbReference type="ARBA" id="ARBA00022723"/>
    </source>
</evidence>
<dbReference type="EC" id="1.17.1.9" evidence="7"/>
<keyword evidence="2 7" id="KW-0560">Oxidoreductase</keyword>
<feature type="domain" description="Molybdopterin oxidoreductase" evidence="5">
    <location>
        <begin position="5"/>
        <end position="335"/>
    </location>
</feature>
<dbReference type="SUPFAM" id="SSF50692">
    <property type="entry name" value="ADC-like"/>
    <property type="match status" value="1"/>
</dbReference>
<feature type="domain" description="Molybdopterin dinucleotide-binding" evidence="6">
    <location>
        <begin position="425"/>
        <end position="531"/>
    </location>
</feature>
<protein>
    <submittedName>
        <fullName evidence="7">Formate dehydrogenase major subunit</fullName>
        <ecNumber evidence="7">1.17.1.9</ecNumber>
    </submittedName>
</protein>
<proteinExistence type="predicted"/>
<dbReference type="PANTHER" id="PTHR43105:SF14">
    <property type="entry name" value="FORMATE DEHYDROGENASE H"/>
    <property type="match status" value="1"/>
</dbReference>
<evidence type="ECO:0000313" key="7">
    <source>
        <dbReference type="EMBL" id="MET3749204.1"/>
    </source>
</evidence>
<dbReference type="InterPro" id="IPR006657">
    <property type="entry name" value="MoPterin_dinucl-bd_dom"/>
</dbReference>
<sequence>MSMGIPEIEDAGCLLCFGYNGADSHPIVARRIVRGKQKGMKIICADPRVTETARISDIHLQLKGGSNLALVNAMANVIWNEGLADKKFIDEHTKGFDEFLKVIEKYTPEYAEPITHIPAETIRRAARVYATTKPAMILYGMGVCQFTQAVDVVKGLANLALMTGNFGGPSMGIGPVRGQNNVQGACDMGALPNSYPGYQNVTVPEIREKFEKAWGVPLSDQVGCPITHVPHRILHEKEEKKRIHAYYIFGEDPAQSDPDLAEVREALDKCDFVVMQDIYMNKTGLYADVILPATAWGENEGIYTCADRGFQRVRKLIEPEGDMRPDWQIIADISTAMGYPMNYKNTEEIWNEMIDLCPSFTGATYEKIEKYGGVQWPCRDKSMEDKGTPYLHKDGIFATKDHKALFYGTDWHPPVELENDQYPMTLSTVREVGHYSVRTMTGNCRTLRNLEDEPGWVQMNTEDCEKMNLKKGELVKILSKRGYCITRCLPTDRVKPGATYMTYQWWIGACNELTTAKLDPISNTPEYKYCACRVEKIEDQQWAERHVMELYDDIRAQMGIDTGKGAKA</sequence>
<keyword evidence="1" id="KW-0479">Metal-binding</keyword>
<dbReference type="InterPro" id="IPR006656">
    <property type="entry name" value="Mopterin_OxRdtase"/>
</dbReference>
<name>A0ABV2LYD0_9FIRM</name>
<dbReference type="InterPro" id="IPR009010">
    <property type="entry name" value="Asp_de-COase-like_dom_sf"/>
</dbReference>
<dbReference type="InterPro" id="IPR050123">
    <property type="entry name" value="Prok_molybdopt-oxidoreductase"/>
</dbReference>
<dbReference type="Gene3D" id="3.40.228.10">
    <property type="entry name" value="Dimethylsulfoxide Reductase, domain 2"/>
    <property type="match status" value="1"/>
</dbReference>
<keyword evidence="8" id="KW-1185">Reference proteome</keyword>
<keyword evidence="3" id="KW-0408">Iron</keyword>
<dbReference type="PANTHER" id="PTHR43105">
    <property type="entry name" value="RESPIRATORY NITRATE REDUCTASE"/>
    <property type="match status" value="1"/>
</dbReference>
<organism evidence="7 8">
    <name type="scientific">Blautia caecimuris</name>
    <dbReference type="NCBI Taxonomy" id="1796615"/>
    <lineage>
        <taxon>Bacteria</taxon>
        <taxon>Bacillati</taxon>
        <taxon>Bacillota</taxon>
        <taxon>Clostridia</taxon>
        <taxon>Lachnospirales</taxon>
        <taxon>Lachnospiraceae</taxon>
        <taxon>Blautia</taxon>
    </lineage>
</organism>
<dbReference type="Gene3D" id="2.40.40.20">
    <property type="match status" value="1"/>
</dbReference>
<dbReference type="EMBL" id="JBEPMJ010000002">
    <property type="protein sequence ID" value="MET3749204.1"/>
    <property type="molecule type" value="Genomic_DNA"/>
</dbReference>
<evidence type="ECO:0000256" key="3">
    <source>
        <dbReference type="ARBA" id="ARBA00023004"/>
    </source>
</evidence>